<protein>
    <submittedName>
        <fullName evidence="1">Uncharacterized protein</fullName>
    </submittedName>
</protein>
<gene>
    <name evidence="1" type="ORF">SAMN02745753_04670</name>
</gene>
<dbReference type="EMBL" id="FQVF01000041">
    <property type="protein sequence ID" value="SHG89668.1"/>
    <property type="molecule type" value="Genomic_DNA"/>
</dbReference>
<dbReference type="Proteomes" id="UP000184517">
    <property type="component" value="Unassembled WGS sequence"/>
</dbReference>
<evidence type="ECO:0000313" key="1">
    <source>
        <dbReference type="EMBL" id="SHG89668.1"/>
    </source>
</evidence>
<dbReference type="AlphaFoldDB" id="A0A1M5NJI0"/>
<accession>A0A1M5NJI0</accession>
<reference evidence="2" key="1">
    <citation type="submission" date="2016-11" db="EMBL/GenBank/DDBJ databases">
        <authorList>
            <person name="Varghese N."/>
            <person name="Submissions S."/>
        </authorList>
    </citation>
    <scope>NUCLEOTIDE SEQUENCE [LARGE SCALE GENOMIC DNA]</scope>
    <source>
        <strain evidence="2">DSM 16579</strain>
    </source>
</reference>
<evidence type="ECO:0000313" key="2">
    <source>
        <dbReference type="Proteomes" id="UP000184517"/>
    </source>
</evidence>
<dbReference type="RefSeq" id="WP_245813245.1">
    <property type="nucleotide sequence ID" value="NZ_FQVF01000041.1"/>
</dbReference>
<organism evidence="1 2">
    <name type="scientific">Marinomonas polaris DSM 16579</name>
    <dbReference type="NCBI Taxonomy" id="1122206"/>
    <lineage>
        <taxon>Bacteria</taxon>
        <taxon>Pseudomonadati</taxon>
        <taxon>Pseudomonadota</taxon>
        <taxon>Gammaproteobacteria</taxon>
        <taxon>Oceanospirillales</taxon>
        <taxon>Oceanospirillaceae</taxon>
        <taxon>Marinomonas</taxon>
    </lineage>
</organism>
<keyword evidence="2" id="KW-1185">Reference proteome</keyword>
<proteinExistence type="predicted"/>
<sequence length="50" mass="5429">MNLECKKLGPQSSDFVDPNLLSALGITTALDLDLDLDLANISPRVIRGQF</sequence>
<name>A0A1M5NJI0_9GAMM</name>